<evidence type="ECO:0000256" key="5">
    <source>
        <dbReference type="ARBA" id="ARBA00023136"/>
    </source>
</evidence>
<dbReference type="PANTHER" id="PTHR30433">
    <property type="entry name" value="CHEMOTAXIS PROTEIN MOTA"/>
    <property type="match status" value="1"/>
</dbReference>
<evidence type="ECO:0000256" key="2">
    <source>
        <dbReference type="ARBA" id="ARBA00022475"/>
    </source>
</evidence>
<feature type="transmembrane region" description="Helical" evidence="7">
    <location>
        <begin position="155"/>
        <end position="179"/>
    </location>
</feature>
<evidence type="ECO:0000256" key="3">
    <source>
        <dbReference type="ARBA" id="ARBA00022692"/>
    </source>
</evidence>
<feature type="domain" description="MotA/TolQ/ExbB proton channel" evidence="8">
    <location>
        <begin position="114"/>
        <end position="226"/>
    </location>
</feature>
<feature type="transmembrane region" description="Helical" evidence="7">
    <location>
        <begin position="41"/>
        <end position="60"/>
    </location>
</feature>
<dbReference type="RefSeq" id="WP_176278373.1">
    <property type="nucleotide sequence ID" value="NZ_JABWMH010000001.1"/>
</dbReference>
<comment type="caution">
    <text evidence="9">The sequence shown here is derived from an EMBL/GenBank/DDBJ whole genome shotgun (WGS) entry which is preliminary data.</text>
</comment>
<reference evidence="9 10" key="1">
    <citation type="submission" date="2020-06" db="EMBL/GenBank/DDBJ databases">
        <authorList>
            <person name="Kim S.-J."/>
            <person name="Park S.-J."/>
        </authorList>
    </citation>
    <scope>NUCLEOTIDE SEQUENCE [LARGE SCALE GENOMIC DNA]</scope>
    <source>
        <strain evidence="9 10">SW-151</strain>
    </source>
</reference>
<name>A0ABX2MZQ5_9SPHN</name>
<evidence type="ECO:0000256" key="6">
    <source>
        <dbReference type="RuleBase" id="RU004057"/>
    </source>
</evidence>
<dbReference type="Proteomes" id="UP000652427">
    <property type="component" value="Unassembled WGS sequence"/>
</dbReference>
<keyword evidence="5 7" id="KW-0472">Membrane</keyword>
<dbReference type="Pfam" id="PF01618">
    <property type="entry name" value="MotA_ExbB"/>
    <property type="match status" value="1"/>
</dbReference>
<proteinExistence type="inferred from homology"/>
<comment type="subcellular location">
    <subcellularLocation>
        <location evidence="1">Cell membrane</location>
        <topology evidence="1">Multi-pass membrane protein</topology>
    </subcellularLocation>
    <subcellularLocation>
        <location evidence="6">Membrane</location>
        <topology evidence="6">Multi-pass membrane protein</topology>
    </subcellularLocation>
</comment>
<keyword evidence="6" id="KW-0813">Transport</keyword>
<protein>
    <submittedName>
        <fullName evidence="9">MotA/TolQ/ExbB proton channel family protein</fullName>
    </submittedName>
</protein>
<evidence type="ECO:0000259" key="8">
    <source>
        <dbReference type="Pfam" id="PF01618"/>
    </source>
</evidence>
<dbReference type="InterPro" id="IPR047055">
    <property type="entry name" value="MotA-like"/>
</dbReference>
<keyword evidence="10" id="KW-1185">Reference proteome</keyword>
<keyword evidence="2" id="KW-1003">Cell membrane</keyword>
<comment type="similarity">
    <text evidence="6">Belongs to the exbB/tolQ family.</text>
</comment>
<evidence type="ECO:0000256" key="7">
    <source>
        <dbReference type="SAM" id="Phobius"/>
    </source>
</evidence>
<dbReference type="EMBL" id="JABWMH010000001">
    <property type="protein sequence ID" value="NVD26861.1"/>
    <property type="molecule type" value="Genomic_DNA"/>
</dbReference>
<evidence type="ECO:0000313" key="9">
    <source>
        <dbReference type="EMBL" id="NVD26861.1"/>
    </source>
</evidence>
<dbReference type="InterPro" id="IPR002898">
    <property type="entry name" value="MotA_ExbB_proton_chnl"/>
</dbReference>
<evidence type="ECO:0000313" key="10">
    <source>
        <dbReference type="Proteomes" id="UP000652427"/>
    </source>
</evidence>
<organism evidence="9 10">
    <name type="scientific">Parasphingorhabdus flavimaris</name>
    <dbReference type="NCBI Taxonomy" id="266812"/>
    <lineage>
        <taxon>Bacteria</taxon>
        <taxon>Pseudomonadati</taxon>
        <taxon>Pseudomonadota</taxon>
        <taxon>Alphaproteobacteria</taxon>
        <taxon>Sphingomonadales</taxon>
        <taxon>Sphingomonadaceae</taxon>
        <taxon>Parasphingorhabdus</taxon>
    </lineage>
</organism>
<accession>A0ABX2MZQ5</accession>
<evidence type="ECO:0000256" key="1">
    <source>
        <dbReference type="ARBA" id="ARBA00004651"/>
    </source>
</evidence>
<feature type="transmembrane region" description="Helical" evidence="7">
    <location>
        <begin position="191"/>
        <end position="213"/>
    </location>
</feature>
<keyword evidence="4 7" id="KW-1133">Transmembrane helix</keyword>
<keyword evidence="3 7" id="KW-0812">Transmembrane</keyword>
<gene>
    <name evidence="9" type="ORF">HUO14_02940</name>
</gene>
<sequence length="261" mass="28760">MHAVCFGFCQTGKILPLTGKFLPVNSGLGIMDILLTNIWRFFDPILFGVVLGCVLAMAWVQSGRHSIVRAFAALANCGRNPFEESGENATYMCRRIDFTLREQGLVGLENVRSQDPFVLRILGYLVNAKDSKDFEEWVRLEEHSVATKENMSARFWFSAAEIAPAIGLIGTITGLIQLFATGIDPLKMGPAMSFTLLTSLYGLFISHIVAFPIHVRLNTRAEILSAYRAKVVEHAIEIANHELSAVAPVHFVPANPAKKVA</sequence>
<keyword evidence="6" id="KW-0653">Protein transport</keyword>
<evidence type="ECO:0000256" key="4">
    <source>
        <dbReference type="ARBA" id="ARBA00022989"/>
    </source>
</evidence>